<evidence type="ECO:0000259" key="2">
    <source>
        <dbReference type="Pfam" id="PF13472"/>
    </source>
</evidence>
<proteinExistence type="predicted"/>
<evidence type="ECO:0000313" key="3">
    <source>
        <dbReference type="EMBL" id="MDQ0322310.1"/>
    </source>
</evidence>
<accession>A0ABU0BY07</accession>
<evidence type="ECO:0000256" key="1">
    <source>
        <dbReference type="SAM" id="SignalP"/>
    </source>
</evidence>
<keyword evidence="1" id="KW-0732">Signal</keyword>
<dbReference type="InterPro" id="IPR036514">
    <property type="entry name" value="SGNH_hydro_sf"/>
</dbReference>
<dbReference type="RefSeq" id="WP_307233859.1">
    <property type="nucleotide sequence ID" value="NZ_JAUSVF010000002.1"/>
</dbReference>
<dbReference type="InterPro" id="IPR013830">
    <property type="entry name" value="SGNH_hydro"/>
</dbReference>
<dbReference type="EMBL" id="JAUSVF010000002">
    <property type="protein sequence ID" value="MDQ0322310.1"/>
    <property type="molecule type" value="Genomic_DNA"/>
</dbReference>
<reference evidence="3 4" key="1">
    <citation type="submission" date="2023-07" db="EMBL/GenBank/DDBJ databases">
        <title>Genomic Encyclopedia of Type Strains, Phase IV (KMG-IV): sequencing the most valuable type-strain genomes for metagenomic binning, comparative biology and taxonomic classification.</title>
        <authorList>
            <person name="Goeker M."/>
        </authorList>
    </citation>
    <scope>NUCLEOTIDE SEQUENCE [LARGE SCALE GENOMIC DNA]</scope>
    <source>
        <strain evidence="3 4">DSM 1112</strain>
    </source>
</reference>
<keyword evidence="4" id="KW-1185">Reference proteome</keyword>
<feature type="domain" description="SGNH hydrolase-type esterase" evidence="2">
    <location>
        <begin position="67"/>
        <end position="223"/>
    </location>
</feature>
<dbReference type="SUPFAM" id="SSF52266">
    <property type="entry name" value="SGNH hydrolase"/>
    <property type="match status" value="1"/>
</dbReference>
<dbReference type="Pfam" id="PF13472">
    <property type="entry name" value="Lipase_GDSL_2"/>
    <property type="match status" value="1"/>
</dbReference>
<comment type="caution">
    <text evidence="3">The sequence shown here is derived from an EMBL/GenBank/DDBJ whole genome shotgun (WGS) entry which is preliminary data.</text>
</comment>
<dbReference type="Gene3D" id="3.40.50.1110">
    <property type="entry name" value="SGNH hydrolase"/>
    <property type="match status" value="1"/>
</dbReference>
<feature type="signal peptide" evidence="1">
    <location>
        <begin position="1"/>
        <end position="26"/>
    </location>
</feature>
<gene>
    <name evidence="3" type="ORF">QO002_004516</name>
</gene>
<feature type="chain" id="PRO_5046588598" evidence="1">
    <location>
        <begin position="27"/>
        <end position="233"/>
    </location>
</feature>
<name>A0ABU0BY07_9HYPH</name>
<dbReference type="Proteomes" id="UP001230207">
    <property type="component" value="Unassembled WGS sequence"/>
</dbReference>
<organism evidence="3 4">
    <name type="scientific">Pararhizobium capsulatum DSM 1112</name>
    <dbReference type="NCBI Taxonomy" id="1121113"/>
    <lineage>
        <taxon>Bacteria</taxon>
        <taxon>Pseudomonadati</taxon>
        <taxon>Pseudomonadota</taxon>
        <taxon>Alphaproteobacteria</taxon>
        <taxon>Hyphomicrobiales</taxon>
        <taxon>Rhizobiaceae</taxon>
        <taxon>Rhizobium/Agrobacterium group</taxon>
        <taxon>Pararhizobium</taxon>
    </lineage>
</organism>
<protein>
    <submittedName>
        <fullName evidence="3">Lysophospholipase L1-like esterase</fullName>
    </submittedName>
</protein>
<sequence>MLRTKMIYHLAISVIITSFLPSAANAASCDRATVDTATKPIAEQSASRMDKAQKMVAYQGQPDILLIGDSIAARWKKDQGRDFDGLSVANMGLGGERIQELRWRLKHLAPKVDPKRVLLIIGTNNLRVKSIATCAVFAGIYAAVNDVKALWPDAKLFVMPILPRGKGFRYRQQDRMEINQNLSTLNNVTFVKVDEDALTCGWAKACQNYLTDNVHLAGSGYAILRDGLDRSGF</sequence>
<evidence type="ECO:0000313" key="4">
    <source>
        <dbReference type="Proteomes" id="UP001230207"/>
    </source>
</evidence>